<evidence type="ECO:0000259" key="2">
    <source>
        <dbReference type="Pfam" id="PF22073"/>
    </source>
</evidence>
<feature type="compositionally biased region" description="Polar residues" evidence="1">
    <location>
        <begin position="261"/>
        <end position="273"/>
    </location>
</feature>
<feature type="compositionally biased region" description="Polar residues" evidence="1">
    <location>
        <begin position="283"/>
        <end position="293"/>
    </location>
</feature>
<dbReference type="Proteomes" id="UP000183832">
    <property type="component" value="Unassembled WGS sequence"/>
</dbReference>
<name>A0A1J1HQS8_9DIPT</name>
<dbReference type="Gene3D" id="2.60.40.10">
    <property type="entry name" value="Immunoglobulins"/>
    <property type="match status" value="1"/>
</dbReference>
<feature type="region of interest" description="Disordered" evidence="1">
    <location>
        <begin position="394"/>
        <end position="422"/>
    </location>
</feature>
<gene>
    <name evidence="3" type="primary">putative AGAP004825-PA</name>
    <name evidence="3" type="ORF">CLUMA_CG004070</name>
</gene>
<dbReference type="InterPro" id="IPR054090">
    <property type="entry name" value="Cep192_Spd-2-like_dom"/>
</dbReference>
<feature type="domain" description="Cep192/Spd-2-like" evidence="2">
    <location>
        <begin position="432"/>
        <end position="532"/>
    </location>
</feature>
<evidence type="ECO:0000256" key="1">
    <source>
        <dbReference type="SAM" id="MobiDB-lite"/>
    </source>
</evidence>
<dbReference type="EMBL" id="CVRI01000018">
    <property type="protein sequence ID" value="CRK90389.1"/>
    <property type="molecule type" value="Genomic_DNA"/>
</dbReference>
<sequence>MNKRLQEERLKAQELLKNSNHLAPSSKSFNLSDLKTDKTQYFESPTNQKFEPSEISARSTALNRKQILNETFTDMDFDEIMRTSASSVVRDKYRQSMGRLSFMPRTADMSLRTSISSNTRNTGMDFWDQAEVSMQSFDGKNVTAQDESFKPAEEMEEKMQEDDMEQQKEFALDMSQLQKYIKNYDTPEMKNMVLNFGKSINELSNDVQEEAKANPKVRHLSRILNGVDFTGMFGQSRNKDDKEKENDNLDVVPVKEAPSISDDNLQRSENAITNRGLKRRSRSSSVSNETPKTTLDKCFRSKSPTMQNELQAAAATMLKPKPDEDHFKVPQSLNSIRSNISSFNKTGNKSKPVFDETSSSREYVTAPSLHLSGEKLSLPNYGLIQPENVFTSPARSLRTSGNSSPFSSHGELKRTSSQLSNGSEFHDDVLPIKIQKSSRKLSWSSVKLNHSSSNSISIQNGSNKKLSLRVKVQGNGFSVTPSDDFRMIPNEARTFEVKFHPINVGPSRGQLIFELISNSKCMKSIPLYAYGGHCAMKIDGIQKPPEGKSFITMGDVRMLKSKMVQQIRLTNTGTIPGFAVFVFETKRNWSGFNASRSLFTSPTEVRVAPGETKVVNIEFKATKEEIRKIMSLNTEVPIIGEVCMISSDEPTRLRIFHNKEFVPEQFLNILPVKLPYETEIKRDLLLFNEYFDRQKISVLLDSIRFIEISLTVNRNMDDTQVCVAELSMADDADMSFETFCETNRTIVNSVDDVNMHQDEEYGCFESKFFRVSPAQVTFSLTYDQPNVPKLITIESTCANPLYAEAVSTKSHYITAIKACGSIEPGESVEIKVLPKSNAFIKQIYDPIFVSILIDNAKIDVPVRFIE</sequence>
<feature type="compositionally biased region" description="Polar residues" evidence="1">
    <location>
        <begin position="394"/>
        <end position="407"/>
    </location>
</feature>
<evidence type="ECO:0000313" key="3">
    <source>
        <dbReference type="EMBL" id="CRK90389.1"/>
    </source>
</evidence>
<dbReference type="InterPro" id="IPR013783">
    <property type="entry name" value="Ig-like_fold"/>
</dbReference>
<dbReference type="STRING" id="568069.A0A1J1HQS8"/>
<keyword evidence="4" id="KW-1185">Reference proteome</keyword>
<feature type="region of interest" description="Disordered" evidence="1">
    <location>
        <begin position="258"/>
        <end position="303"/>
    </location>
</feature>
<dbReference type="OrthoDB" id="67059at2759"/>
<evidence type="ECO:0000313" key="4">
    <source>
        <dbReference type="Proteomes" id="UP000183832"/>
    </source>
</evidence>
<dbReference type="AlphaFoldDB" id="A0A1J1HQS8"/>
<organism evidence="3 4">
    <name type="scientific">Clunio marinus</name>
    <dbReference type="NCBI Taxonomy" id="568069"/>
    <lineage>
        <taxon>Eukaryota</taxon>
        <taxon>Metazoa</taxon>
        <taxon>Ecdysozoa</taxon>
        <taxon>Arthropoda</taxon>
        <taxon>Hexapoda</taxon>
        <taxon>Insecta</taxon>
        <taxon>Pterygota</taxon>
        <taxon>Neoptera</taxon>
        <taxon>Endopterygota</taxon>
        <taxon>Diptera</taxon>
        <taxon>Nematocera</taxon>
        <taxon>Chironomoidea</taxon>
        <taxon>Chironomidae</taxon>
        <taxon>Clunio</taxon>
    </lineage>
</organism>
<reference evidence="3 4" key="1">
    <citation type="submission" date="2015-04" db="EMBL/GenBank/DDBJ databases">
        <authorList>
            <person name="Syromyatnikov M.Y."/>
            <person name="Popov V.N."/>
        </authorList>
    </citation>
    <scope>NUCLEOTIDE SEQUENCE [LARGE SCALE GENOMIC DNA]</scope>
</reference>
<feature type="region of interest" description="Disordered" evidence="1">
    <location>
        <begin position="339"/>
        <end position="358"/>
    </location>
</feature>
<feature type="compositionally biased region" description="Polar residues" evidence="1">
    <location>
        <begin position="339"/>
        <end position="349"/>
    </location>
</feature>
<protein>
    <submittedName>
        <fullName evidence="3">CLUMA_CG004070, isoform A</fullName>
    </submittedName>
</protein>
<dbReference type="Pfam" id="PF22073">
    <property type="entry name" value="Cep192_D4"/>
    <property type="match status" value="1"/>
</dbReference>
<accession>A0A1J1HQS8</accession>
<proteinExistence type="predicted"/>